<name>K4I492_9CAUD</name>
<proteinExistence type="predicted"/>
<protein>
    <submittedName>
        <fullName evidence="1">Structural protein</fullName>
    </submittedName>
</protein>
<dbReference type="KEGG" id="vg:14296408"/>
<dbReference type="Proteomes" id="UP000008671">
    <property type="component" value="Segment"/>
</dbReference>
<sequence length="325" mass="36872">MFKKGMIVLVTGGNYEIDEIDDVLPQNGIAFLKTNHGRFRFDQLKPIEHAYSKGDKVVREDGEIDTIEDVSDSVPMHYANSNRCYLMSSGRWLREKDIKERTNAISTGDKVYLSRRFMEYWDLSHDTDVVDAVITDPDGTSMYHIVKNDFYFNSADIVDNRVSLKPYPVELNPGDVVELIPWSTKNGYGISESRYRRVVTIKDLYDENFTFDYDGTTEYTLPQTSIVRKLPRVGDYVDATVARVTGYGVVGGKIALKLDKVITDRVKLANVTRVLTYDGLWYNEESGVFVTDVDKATKYYSVAQAAQGMAKVPVLIQSKIKSEVI</sequence>
<evidence type="ECO:0000313" key="1">
    <source>
        <dbReference type="EMBL" id="AFU63050.1"/>
    </source>
</evidence>
<dbReference type="GeneID" id="14296408"/>
<organism evidence="1 2">
    <name type="scientific">Lactobacillus phage ATCC8014</name>
    <dbReference type="NCBI Taxonomy" id="2892340"/>
    <lineage>
        <taxon>Viruses</taxon>
        <taxon>Duplodnaviria</taxon>
        <taxon>Heunggongvirae</taxon>
        <taxon>Uroviricota</taxon>
        <taxon>Caudoviricetes</taxon>
        <taxon>Coetzeevirus</taxon>
        <taxon>Coetzeevirus ATCC8014</taxon>
    </lineage>
</organism>
<evidence type="ECO:0000313" key="2">
    <source>
        <dbReference type="Proteomes" id="UP000008671"/>
    </source>
</evidence>
<accession>K4I492</accession>
<dbReference type="EMBL" id="JX486087">
    <property type="protein sequence ID" value="AFU63050.1"/>
    <property type="molecule type" value="Genomic_DNA"/>
</dbReference>
<reference evidence="1 2" key="1">
    <citation type="journal article" date="2012" name="Appl. Environ. Microbiol.">
        <title>Characterization of Two Virulent Phages of Lactobacillus plantarum.</title>
        <authorList>
            <person name="Briggiler Marco M."/>
            <person name="Garneau J.E."/>
            <person name="Tremblay D."/>
            <person name="Quiberoni A."/>
            <person name="Moineau S."/>
        </authorList>
    </citation>
    <scope>NUCLEOTIDE SEQUENCE [LARGE SCALE GENOMIC DNA]</scope>
</reference>
<keyword evidence="2" id="KW-1185">Reference proteome</keyword>
<gene>
    <name evidence="1" type="ORF">8014-B1_0043</name>
</gene>
<dbReference type="RefSeq" id="YP_007236729.1">
    <property type="nucleotide sequence ID" value="NC_019916.1"/>
</dbReference>